<dbReference type="FunFam" id="3.10.450.50:FF:000005">
    <property type="entry name" value="Nuclear transport factor 2"/>
    <property type="match status" value="1"/>
</dbReference>
<dbReference type="PANTHER" id="PTHR12612">
    <property type="entry name" value="NUCLEAR TRANSPORT FACTOR 2"/>
    <property type="match status" value="1"/>
</dbReference>
<dbReference type="Gene3D" id="3.10.450.50">
    <property type="match status" value="1"/>
</dbReference>
<dbReference type="STRING" id="436010.A0A166M2P0"/>
<dbReference type="GO" id="GO:0051028">
    <property type="term" value="P:mRNA transport"/>
    <property type="evidence" value="ECO:0007669"/>
    <property type="project" value="UniProtKB-UniRule"/>
</dbReference>
<protein>
    <recommendedName>
        <fullName evidence="2">NTF2-related export protein</fullName>
    </recommendedName>
</protein>
<evidence type="ECO:0000313" key="4">
    <source>
        <dbReference type="EMBL" id="KZP23574.1"/>
    </source>
</evidence>
<dbReference type="InterPro" id="IPR032710">
    <property type="entry name" value="NTF2-like_dom_sf"/>
</dbReference>
<dbReference type="PROSITE" id="PS50177">
    <property type="entry name" value="NTF2_DOMAIN"/>
    <property type="match status" value="1"/>
</dbReference>
<gene>
    <name evidence="4" type="ORF">FIBSPDRAFT_858112</name>
</gene>
<feature type="domain" description="NTF2" evidence="3">
    <location>
        <begin position="7"/>
        <end position="129"/>
    </location>
</feature>
<dbReference type="GO" id="GO:0005635">
    <property type="term" value="C:nuclear envelope"/>
    <property type="evidence" value="ECO:0007669"/>
    <property type="project" value="UniProtKB-ARBA"/>
</dbReference>
<dbReference type="SUPFAM" id="SSF54427">
    <property type="entry name" value="NTF2-like"/>
    <property type="match status" value="1"/>
</dbReference>
<dbReference type="InterPro" id="IPR002075">
    <property type="entry name" value="NTF2_dom"/>
</dbReference>
<dbReference type="InterPro" id="IPR018222">
    <property type="entry name" value="Nuclear_transport_factor_2_euk"/>
</dbReference>
<comment type="function">
    <text evidence="2">Has a role in nuclear-cytoplasmic transport of proteins and mRNAs.</text>
</comment>
<dbReference type="OrthoDB" id="6507044at2759"/>
<sequence length="132" mass="14723">MADINEIAKQFVGFYYSAFDNNAERQSLINLYRDHSMVTWEGVLKQGKGDADASITTHLEELSSKFGKVQHQVTTLDAQPSSPTIPSMVVNVTGLLIVDDSPNPLHFSQVFHLIPEGGSYYVYNDIFRLNLG</sequence>
<evidence type="ECO:0000259" key="3">
    <source>
        <dbReference type="PROSITE" id="PS50177"/>
    </source>
</evidence>
<proteinExistence type="predicted"/>
<dbReference type="AlphaFoldDB" id="A0A166M2P0"/>
<dbReference type="InterPro" id="IPR045875">
    <property type="entry name" value="NTF2"/>
</dbReference>
<evidence type="ECO:0000256" key="2">
    <source>
        <dbReference type="RuleBase" id="RU369002"/>
    </source>
</evidence>
<dbReference type="Pfam" id="PF02136">
    <property type="entry name" value="NTF2"/>
    <property type="match status" value="1"/>
</dbReference>
<dbReference type="GO" id="GO:0006606">
    <property type="term" value="P:protein import into nucleus"/>
    <property type="evidence" value="ECO:0007669"/>
    <property type="project" value="UniProtKB-ARBA"/>
</dbReference>
<dbReference type="EMBL" id="KV417531">
    <property type="protein sequence ID" value="KZP23574.1"/>
    <property type="molecule type" value="Genomic_DNA"/>
</dbReference>
<dbReference type="GO" id="GO:0005737">
    <property type="term" value="C:cytoplasm"/>
    <property type="evidence" value="ECO:0007669"/>
    <property type="project" value="UniProtKB-SubCell"/>
</dbReference>
<reference evidence="4" key="1">
    <citation type="journal article" date="2016" name="Mol. Biol. Evol.">
        <title>Comparative Genomics of Early-Diverging Mushroom-Forming Fungi Provides Insights into the Origins of Lignocellulose Decay Capabilities.</title>
        <authorList>
            <person name="Nagy L.G."/>
            <person name="Riley R."/>
            <person name="Tritt A."/>
            <person name="Adam C."/>
            <person name="Daum C."/>
            <person name="Floudas D."/>
            <person name="Sun H."/>
            <person name="Yadav J.S."/>
            <person name="Pangilinan J."/>
            <person name="Larsson K.H."/>
            <person name="Matsuura K."/>
            <person name="Barry K."/>
            <person name="Labutti K."/>
            <person name="Kuo R."/>
            <person name="Ohm R.A."/>
            <person name="Bhattacharya S.S."/>
            <person name="Shirouzu T."/>
            <person name="Yoshinaga Y."/>
            <person name="Martin F.M."/>
            <person name="Grigoriev I.V."/>
            <person name="Hibbett D.S."/>
        </authorList>
    </citation>
    <scope>NUCLEOTIDE SEQUENCE [LARGE SCALE GENOMIC DNA]</scope>
    <source>
        <strain evidence="4">CBS 109695</strain>
    </source>
</reference>
<dbReference type="CDD" id="cd00780">
    <property type="entry name" value="NTF2"/>
    <property type="match status" value="1"/>
</dbReference>
<comment type="subcellular location">
    <subcellularLocation>
        <location evidence="2">Cytoplasm</location>
    </subcellularLocation>
    <subcellularLocation>
        <location evidence="2">Nucleus</location>
    </subcellularLocation>
</comment>
<keyword evidence="2" id="KW-0653">Protein transport</keyword>
<organism evidence="4">
    <name type="scientific">Athelia psychrophila</name>
    <dbReference type="NCBI Taxonomy" id="1759441"/>
    <lineage>
        <taxon>Eukaryota</taxon>
        <taxon>Fungi</taxon>
        <taxon>Dikarya</taxon>
        <taxon>Basidiomycota</taxon>
        <taxon>Agaricomycotina</taxon>
        <taxon>Agaricomycetes</taxon>
        <taxon>Agaricomycetidae</taxon>
        <taxon>Atheliales</taxon>
        <taxon>Atheliaceae</taxon>
        <taxon>Athelia</taxon>
    </lineage>
</organism>
<accession>A0A166M2P0</accession>
<evidence type="ECO:0000256" key="1">
    <source>
        <dbReference type="ARBA" id="ARBA00022490"/>
    </source>
</evidence>
<name>A0A166M2P0_9AGAM</name>
<keyword evidence="2" id="KW-0539">Nucleus</keyword>
<keyword evidence="1 2" id="KW-0963">Cytoplasm</keyword>
<keyword evidence="2" id="KW-0813">Transport</keyword>